<keyword evidence="2" id="KW-1185">Reference proteome</keyword>
<proteinExistence type="predicted"/>
<dbReference type="RefSeq" id="WP_020038673.1">
    <property type="nucleotide sequence ID" value="NZ_KE557277.1"/>
</dbReference>
<accession>S9QL38</accession>
<protein>
    <submittedName>
        <fullName evidence="1">Bacteriophage protein gp37</fullName>
    </submittedName>
</protein>
<dbReference type="eggNOG" id="COG4422">
    <property type="taxonomic scope" value="Bacteria"/>
</dbReference>
<name>S9QL38_9RHOB</name>
<dbReference type="EMBL" id="APVH01000032">
    <property type="protein sequence ID" value="EPX80497.1"/>
    <property type="molecule type" value="Genomic_DNA"/>
</dbReference>
<evidence type="ECO:0000313" key="1">
    <source>
        <dbReference type="EMBL" id="EPX80497.1"/>
    </source>
</evidence>
<dbReference type="HOGENOM" id="CLU_054184_0_0_5"/>
<dbReference type="AlphaFoldDB" id="S9QL38"/>
<comment type="caution">
    <text evidence="1">The sequence shown here is derived from an EMBL/GenBank/DDBJ whole genome shotgun (WGS) entry which is preliminary data.</text>
</comment>
<dbReference type="InterPro" id="IPR011101">
    <property type="entry name" value="DUF5131"/>
</dbReference>
<sequence>MIDQTKIEWTDFTVNFWEGCQKVGPGCDHCYAEARDARFTGGTHWGPGAPRRKVKGGIAKLRKIQREAEAFHEAHGRWPRIFCSSLSDIFDNAVDPAWREEAFAEIDRAAHTRPQLLTKRVGNVEKMIPPMWRDGGWPAHVGLMITVVNQEEADRDVPKLLALKGRFGIPWVGLSMEPLLGPVDLTKLDICGEGETDALNPVPWRDEIERWRDTDPEWQEGLIDWFGLADMPDPETMMHPTLDWVIVGGESGPGARPMHPDWARSLRDQCQAAGVAFHFKQWGEWAPGEVAGPNERPIEAADWWDDQWRYERVGKARPDQHYEDEPYMFRIGKRAAGRQLDGRTWDEVPG</sequence>
<evidence type="ECO:0000313" key="2">
    <source>
        <dbReference type="Proteomes" id="UP000015347"/>
    </source>
</evidence>
<reference evidence="2" key="1">
    <citation type="journal article" date="2014" name="Stand. Genomic Sci.">
        <title>Genome sequence of the exopolysaccharide-producing Salipiger mucosus type strain (DSM 16094(T)), a moderately halophilic member of the Roseobacter clade.</title>
        <authorList>
            <person name="Riedel T."/>
            <person name="Spring S."/>
            <person name="Fiebig A."/>
            <person name="Petersen J."/>
            <person name="Kyrpides N.C."/>
            <person name="Goker M."/>
            <person name="Klenk H.P."/>
        </authorList>
    </citation>
    <scope>NUCLEOTIDE SEQUENCE [LARGE SCALE GENOMIC DNA]</scope>
    <source>
        <strain evidence="2">DSM 16094</strain>
    </source>
</reference>
<dbReference type="Pfam" id="PF07505">
    <property type="entry name" value="DUF5131"/>
    <property type="match status" value="1"/>
</dbReference>
<dbReference type="STRING" id="1123237.Salmuc_03814"/>
<gene>
    <name evidence="1" type="ORF">Salmuc_03814</name>
</gene>
<dbReference type="Proteomes" id="UP000015347">
    <property type="component" value="Unassembled WGS sequence"/>
</dbReference>
<organism evidence="1 2">
    <name type="scientific">Salipiger mucosus DSM 16094</name>
    <dbReference type="NCBI Taxonomy" id="1123237"/>
    <lineage>
        <taxon>Bacteria</taxon>
        <taxon>Pseudomonadati</taxon>
        <taxon>Pseudomonadota</taxon>
        <taxon>Alphaproteobacteria</taxon>
        <taxon>Rhodobacterales</taxon>
        <taxon>Roseobacteraceae</taxon>
        <taxon>Salipiger</taxon>
    </lineage>
</organism>
<dbReference type="OrthoDB" id="9787478at2"/>